<comment type="caution">
    <text evidence="2">The sequence shown here is derived from an EMBL/GenBank/DDBJ whole genome shotgun (WGS) entry which is preliminary data.</text>
</comment>
<evidence type="ECO:0000256" key="1">
    <source>
        <dbReference type="SAM" id="MobiDB-lite"/>
    </source>
</evidence>
<protein>
    <submittedName>
        <fullName evidence="2">Uncharacterized protein</fullName>
    </submittedName>
</protein>
<accession>A0ABQ6I9W2</accession>
<feature type="compositionally biased region" description="Basic and acidic residues" evidence="1">
    <location>
        <begin position="29"/>
        <end position="41"/>
    </location>
</feature>
<evidence type="ECO:0000313" key="3">
    <source>
        <dbReference type="Proteomes" id="UP001157125"/>
    </source>
</evidence>
<feature type="compositionally biased region" description="Low complexity" evidence="1">
    <location>
        <begin position="58"/>
        <end position="67"/>
    </location>
</feature>
<gene>
    <name evidence="2" type="ORF">GCM10025876_06180</name>
</gene>
<feature type="compositionally biased region" description="Basic residues" evidence="1">
    <location>
        <begin position="42"/>
        <end position="54"/>
    </location>
</feature>
<dbReference type="EMBL" id="BSUN01000001">
    <property type="protein sequence ID" value="GMA34414.1"/>
    <property type="molecule type" value="Genomic_DNA"/>
</dbReference>
<dbReference type="Proteomes" id="UP001157125">
    <property type="component" value="Unassembled WGS sequence"/>
</dbReference>
<proteinExistence type="predicted"/>
<name>A0ABQ6I9W2_9MICO</name>
<evidence type="ECO:0000313" key="2">
    <source>
        <dbReference type="EMBL" id="GMA34414.1"/>
    </source>
</evidence>
<sequence length="100" mass="10817">MMSLAGGDDDEIATQPPVHGKGQGDADDERQVAEGSRMHREQQHRRTAHQRRRGQPQGIPAAPRPGRCGAGGLEGIGHARQHATSRAPSPRPHRPFGPRL</sequence>
<reference evidence="3" key="1">
    <citation type="journal article" date="2019" name="Int. J. Syst. Evol. Microbiol.">
        <title>The Global Catalogue of Microorganisms (GCM) 10K type strain sequencing project: providing services to taxonomists for standard genome sequencing and annotation.</title>
        <authorList>
            <consortium name="The Broad Institute Genomics Platform"/>
            <consortium name="The Broad Institute Genome Sequencing Center for Infectious Disease"/>
            <person name="Wu L."/>
            <person name="Ma J."/>
        </authorList>
    </citation>
    <scope>NUCLEOTIDE SEQUENCE [LARGE SCALE GENOMIC DNA]</scope>
    <source>
        <strain evidence="3">NBRC 112299</strain>
    </source>
</reference>
<organism evidence="2 3">
    <name type="scientific">Demequina litorisediminis</name>
    <dbReference type="NCBI Taxonomy" id="1849022"/>
    <lineage>
        <taxon>Bacteria</taxon>
        <taxon>Bacillati</taxon>
        <taxon>Actinomycetota</taxon>
        <taxon>Actinomycetes</taxon>
        <taxon>Micrococcales</taxon>
        <taxon>Demequinaceae</taxon>
        <taxon>Demequina</taxon>
    </lineage>
</organism>
<keyword evidence="3" id="KW-1185">Reference proteome</keyword>
<feature type="region of interest" description="Disordered" evidence="1">
    <location>
        <begin position="1"/>
        <end position="100"/>
    </location>
</feature>
<feature type="compositionally biased region" description="Basic residues" evidence="1">
    <location>
        <begin position="91"/>
        <end position="100"/>
    </location>
</feature>